<evidence type="ECO:0000313" key="1">
    <source>
        <dbReference type="EMBL" id="CCA17122.1"/>
    </source>
</evidence>
<protein>
    <submittedName>
        <fullName evidence="1">AlNc14C30G2827 protein</fullName>
    </submittedName>
</protein>
<name>F0W7M1_9STRA</name>
<gene>
    <name evidence="1" type="primary">AlNc14C30G2827</name>
    <name evidence="1" type="ORF">ALNC14_032650</name>
</gene>
<dbReference type="EMBL" id="FR824075">
    <property type="protein sequence ID" value="CCA17122.1"/>
    <property type="molecule type" value="Genomic_DNA"/>
</dbReference>
<reference evidence="1" key="1">
    <citation type="journal article" date="2011" name="PLoS Biol.">
        <title>Gene gain and loss during evolution of obligate parasitism in the white rust pathogen of Arabidopsis thaliana.</title>
        <authorList>
            <person name="Kemen E."/>
            <person name="Gardiner A."/>
            <person name="Schultz-Larsen T."/>
            <person name="Kemen A.C."/>
            <person name="Balmuth A.L."/>
            <person name="Robert-Seilaniantz A."/>
            <person name="Bailey K."/>
            <person name="Holub E."/>
            <person name="Studholme D.J."/>
            <person name="Maclean D."/>
            <person name="Jones J.D."/>
        </authorList>
    </citation>
    <scope>NUCLEOTIDE SEQUENCE</scope>
</reference>
<reference evidence="1" key="2">
    <citation type="submission" date="2011-02" db="EMBL/GenBank/DDBJ databases">
        <authorList>
            <person name="MacLean D."/>
        </authorList>
    </citation>
    <scope>NUCLEOTIDE SEQUENCE</scope>
</reference>
<dbReference type="HOGENOM" id="CLU_2799279_0_0_1"/>
<dbReference type="AlphaFoldDB" id="F0W7M1"/>
<sequence>MALNANFMLRADSIDLGIQRDLTGSKLKTFTSHPRLHSLVMRRQYEIVTNAIKSEVNSDLFFCPGSLS</sequence>
<proteinExistence type="predicted"/>
<accession>F0W7M1</accession>
<organism evidence="1">
    <name type="scientific">Albugo laibachii Nc14</name>
    <dbReference type="NCBI Taxonomy" id="890382"/>
    <lineage>
        <taxon>Eukaryota</taxon>
        <taxon>Sar</taxon>
        <taxon>Stramenopiles</taxon>
        <taxon>Oomycota</taxon>
        <taxon>Peronosporomycetes</taxon>
        <taxon>Albuginales</taxon>
        <taxon>Albuginaceae</taxon>
        <taxon>Albugo</taxon>
    </lineage>
</organism>